<dbReference type="SUPFAM" id="SSF48371">
    <property type="entry name" value="ARM repeat"/>
    <property type="match status" value="1"/>
</dbReference>
<dbReference type="GeneID" id="96900316"/>
<dbReference type="GO" id="GO:0007118">
    <property type="term" value="P:budding cell apical bud growth"/>
    <property type="evidence" value="ECO:0007669"/>
    <property type="project" value="EnsemblFungi"/>
</dbReference>
<dbReference type="InterPro" id="IPR016024">
    <property type="entry name" value="ARM-type_fold"/>
</dbReference>
<evidence type="ECO:0000313" key="3">
    <source>
        <dbReference type="EMBL" id="CCC66827.1"/>
    </source>
</evidence>
<dbReference type="GO" id="GO:0044732">
    <property type="term" value="C:mitotic spindle pole body"/>
    <property type="evidence" value="ECO:0007669"/>
    <property type="project" value="EnsemblFungi"/>
</dbReference>
<dbReference type="EMBL" id="HE576752">
    <property type="protein sequence ID" value="CCC66827.1"/>
    <property type="molecule type" value="Genomic_DNA"/>
</dbReference>
<feature type="compositionally biased region" description="Polar residues" evidence="2">
    <location>
        <begin position="403"/>
        <end position="421"/>
    </location>
</feature>
<dbReference type="Proteomes" id="UP000001640">
    <property type="component" value="Chromosome 1"/>
</dbReference>
<dbReference type="InterPro" id="IPR013878">
    <property type="entry name" value="Mo25"/>
</dbReference>
<evidence type="ECO:0000313" key="4">
    <source>
        <dbReference type="Proteomes" id="UP000001640"/>
    </source>
</evidence>
<keyword evidence="4" id="KW-1185">Reference proteome</keyword>
<dbReference type="GO" id="GO:0043539">
    <property type="term" value="F:protein serine/threonine kinase activator activity"/>
    <property type="evidence" value="ECO:0007669"/>
    <property type="project" value="TreeGrafter"/>
</dbReference>
<dbReference type="PANTHER" id="PTHR10182">
    <property type="entry name" value="CALCIUM-BINDING PROTEIN 39-RELATED"/>
    <property type="match status" value="1"/>
</dbReference>
<dbReference type="STRING" id="1064592.G0V5T9"/>
<dbReference type="AlphaFoldDB" id="G0V5T9"/>
<comment type="similarity">
    <text evidence="1">Belongs to the Mo25 family.</text>
</comment>
<dbReference type="InterPro" id="IPR011989">
    <property type="entry name" value="ARM-like"/>
</dbReference>
<dbReference type="InParanoid" id="G0V5T9"/>
<dbReference type="GO" id="GO:0043332">
    <property type="term" value="C:mating projection tip"/>
    <property type="evidence" value="ECO:0007669"/>
    <property type="project" value="EnsemblFungi"/>
</dbReference>
<dbReference type="KEGG" id="ncs:NCAS_0A02690"/>
<dbReference type="GO" id="GO:0006355">
    <property type="term" value="P:regulation of DNA-templated transcription"/>
    <property type="evidence" value="ECO:0007669"/>
    <property type="project" value="EnsemblFungi"/>
</dbReference>
<dbReference type="GO" id="GO:0000920">
    <property type="term" value="P:septum digestion after cytokinesis"/>
    <property type="evidence" value="ECO:0007669"/>
    <property type="project" value="EnsemblFungi"/>
</dbReference>
<dbReference type="Gene3D" id="1.25.10.10">
    <property type="entry name" value="Leucine-rich Repeat Variant"/>
    <property type="match status" value="1"/>
</dbReference>
<dbReference type="OrthoDB" id="609103at2759"/>
<dbReference type="RefSeq" id="XP_003673218.1">
    <property type="nucleotide sequence ID" value="XM_003673170.1"/>
</dbReference>
<reference evidence="3 4" key="1">
    <citation type="journal article" date="2011" name="Proc. Natl. Acad. Sci. U.S.A.">
        <title>Evolutionary erosion of yeast sex chromosomes by mating-type switching accidents.</title>
        <authorList>
            <person name="Gordon J.L."/>
            <person name="Armisen D."/>
            <person name="Proux-Wera E."/>
            <person name="Oheigeartaigh S.S."/>
            <person name="Byrne K.P."/>
            <person name="Wolfe K.H."/>
        </authorList>
    </citation>
    <scope>NUCLEOTIDE SEQUENCE [LARGE SCALE GENOMIC DNA]</scope>
    <source>
        <strain evidence="4">ATCC 76901 / BCRC 22586 / CBS 4309 / NBRC 1992 / NRRL Y-12630</strain>
    </source>
</reference>
<organism evidence="3 4">
    <name type="scientific">Naumovozyma castellii</name>
    <name type="common">Yeast</name>
    <name type="synonym">Saccharomyces castellii</name>
    <dbReference type="NCBI Taxonomy" id="27288"/>
    <lineage>
        <taxon>Eukaryota</taxon>
        <taxon>Fungi</taxon>
        <taxon>Dikarya</taxon>
        <taxon>Ascomycota</taxon>
        <taxon>Saccharomycotina</taxon>
        <taxon>Saccharomycetes</taxon>
        <taxon>Saccharomycetales</taxon>
        <taxon>Saccharomycetaceae</taxon>
        <taxon>Naumovozyma</taxon>
    </lineage>
</organism>
<name>G0V5T9_NAUCA</name>
<reference key="2">
    <citation type="submission" date="2011-08" db="EMBL/GenBank/DDBJ databases">
        <title>Genome sequence of Naumovozyma castellii.</title>
        <authorList>
            <person name="Gordon J.L."/>
            <person name="Armisen D."/>
            <person name="Proux-Wera E."/>
            <person name="OhEigeartaigh S.S."/>
            <person name="Byrne K.P."/>
            <person name="Wolfe K.H."/>
        </authorList>
    </citation>
    <scope>NUCLEOTIDE SEQUENCE</scope>
    <source>
        <strain>Type strain:CBS 4309</strain>
    </source>
</reference>
<dbReference type="FunCoup" id="G0V5T9">
    <property type="interactions" value="404"/>
</dbReference>
<dbReference type="HOGENOM" id="CLU_035755_0_0_1"/>
<protein>
    <submittedName>
        <fullName evidence="3">Uncharacterized protein</fullName>
    </submittedName>
</protein>
<gene>
    <name evidence="3" type="primary">NCAS0A02690</name>
    <name evidence="3" type="ordered locus">NCAS_0A02690</name>
</gene>
<evidence type="ECO:0000256" key="2">
    <source>
        <dbReference type="SAM" id="MobiDB-lite"/>
    </source>
</evidence>
<evidence type="ECO:0000256" key="1">
    <source>
        <dbReference type="ARBA" id="ARBA00011012"/>
    </source>
</evidence>
<dbReference type="GO" id="GO:0005933">
    <property type="term" value="C:cellular bud"/>
    <property type="evidence" value="ECO:0007669"/>
    <property type="project" value="EnsemblFungi"/>
</dbReference>
<dbReference type="Pfam" id="PF08569">
    <property type="entry name" value="Mo25"/>
    <property type="match status" value="1"/>
</dbReference>
<dbReference type="GO" id="GO:0035556">
    <property type="term" value="P:intracellular signal transduction"/>
    <property type="evidence" value="ECO:0007669"/>
    <property type="project" value="TreeGrafter"/>
</dbReference>
<dbReference type="GO" id="GO:0000131">
    <property type="term" value="C:incipient cellular bud site"/>
    <property type="evidence" value="ECO:0007669"/>
    <property type="project" value="EnsemblFungi"/>
</dbReference>
<feature type="compositionally biased region" description="Low complexity" evidence="2">
    <location>
        <begin position="367"/>
        <end position="397"/>
    </location>
</feature>
<feature type="region of interest" description="Disordered" evidence="2">
    <location>
        <begin position="367"/>
        <end position="433"/>
    </location>
</feature>
<dbReference type="PANTHER" id="PTHR10182:SF3">
    <property type="entry name" value="PROTEIN MO25"/>
    <property type="match status" value="1"/>
</dbReference>
<dbReference type="eggNOG" id="KOG1566">
    <property type="taxonomic scope" value="Eukaryota"/>
</dbReference>
<sequence length="433" mass="49687">MFKKYKNQDLDVGFWWKKSPKTPSDYVKLLTEQLTKISSLSSATDVKKKGQEDCSKYLIGLKHFILGDTEPRPTTEAIDELYMAILRSDLFFHLLSHFQDLEFEARKEVMLIFAICLNYSKDNKLVAVDYFISQPRTINLMLRTVELSLQQNGSQDIFLVTGNMILECIKYEQLCRIILKDPQLWKFFDFARLANFEMSTESLQIINSAFTTHVKLVAKEFFINSNNVAKFIKYINRLMTHGSYVTKRQSTKLLASLVVMRSQNLLMNAYINQPENLKIIMTLMTDKSKNLQFDAFNIFKVMMANPKKQKPIQDILMKNREKLLMYFETFGLDIQDPMFMNERAFIIQEIENIPRLVQSSNSENNTINASNGGIGNNSNNGSNLSSSMNNINNTSSSPAKYSMTASTETTPGALSKTNSSHSNHRLPGFQEMK</sequence>
<proteinExistence type="inferred from homology"/>
<accession>G0V5T9</accession>
<dbReference type="OMA" id="AYDHKES"/>